<reference evidence="5" key="1">
    <citation type="journal article" date="2019" name="Int. J. Syst. Evol. Microbiol.">
        <title>The Global Catalogue of Microorganisms (GCM) 10K type strain sequencing project: providing services to taxonomists for standard genome sequencing and annotation.</title>
        <authorList>
            <consortium name="The Broad Institute Genomics Platform"/>
            <consortium name="The Broad Institute Genome Sequencing Center for Infectious Disease"/>
            <person name="Wu L."/>
            <person name="Ma J."/>
        </authorList>
    </citation>
    <scope>NUCLEOTIDE SEQUENCE [LARGE SCALE GENOMIC DNA]</scope>
    <source>
        <strain evidence="5">CECT 8531</strain>
    </source>
</reference>
<sequence length="1410" mass="147256">EIGRVSTMVYDRLGRVIQVNQAGGLTDYYAYDGLGQQIKHWNNAPAALGLGIETTDYDTQGRIISQRAFGGDLTTTSYTWDASIAAISGIVTGGWTQVTTYFYDSTSTGKTLTEKADVYGRATYKNDLGSNITTYAYDIAGRMTAAITNGLATNYSYFNTGQLARIYKFSQYVETIIPAQYAQPIGTIANNYNTGVDYSYDKLGQRLSEIGTVITTAVASNATVIAYKQWSSGTQISTANSGKNQTASYDALGRLTSWAETGSTIAPAASIAYQYDATGNIRRTTSVNSILSATGTASGTKTEDYWFRFDSMNRLVTDRGELSGAVGAAGTTIIRKVGNATSTGGQEIVYNAAGQREYVVQSYQGSFTDTYYVGYGFLTRLVNYVSNQREDFEYAANGTLTKIYSTGSLELVDDNNYGQLNASTSIGTPGKGTLRSVFGDDLMGRQTSQTDYEADGVTVAYSRTASYNGKSQLTSDDVSNRRLSSPTSTSYDTFRSLTTYDYDGTANNAASYALGSATSVSSRNWKNGIDGDAPDTLTTNTYYWRDGAVQATITNDSDTGSSSNPIYTTTFYYDTQGQLTRAYIADGKPRNVNFTNDELGQIIRRSESGTIAGQSGNPHEVWYRFGGRQMGYVGNNGTSDISAAASITERQKAAPTTQGTFRGGGISGKSYSDFINSYDPLNSYNQGSGSGGYTVRGGETLQSIAQQLYGDASLWYKIAQANGLSAASSLTEGQSLILPAGVTRNSYNASTVTPYNPSEAIGDLLPTTAAPPKKPKCGVLGFILLAAIAIAITALTASPVANFFSGLFSGATGSIGAITAAGAALTGGSAVVAGGIVGGALVGAASSIISQGIGVATKIQEKFSWKAVGLAALGGAVGGAFKGVSELGKVGQLGSFSKVASFLGDSGFVSSTVRAGLSSAITQGIGRATGLQDKFSWAGVAAASAGAAAGHLAGGGLSGLENNNTITNHLAHLGTGAVSTLAIAATRSAIEGSNFGRNILAAIPDVIGGAIFSAISNGVTAGGGGGNAPLTIASSNNAQATGNSAVNEGGQTIGEDAIVVTADLSSLVGYSHPFAYSMPESYSLLSDSEKAIFRANIHMNRKANVLFEEIHQKIFKQKAGIEETTETGTDTASKTDDFSYNDYLHSLGAKPAAPTPFQREHDKRLASFLNSDKRIIGSEQDNAVLHAFAQEQRFIDEARDAAYFEIYKLAFAGIGLPAGLAGLGVAAPAVYTASLTYAPQITNGLVIVGEGVTGVNVTTPVLTVSSAAALRLSNAAKGGALSKAEQLALNAANGRAFEQAGIKGILSHVGLGKNTTSITQNGVTTIFDAAGRPAGLVEFKDVINLSRSPQLTAQLEYAVKTGQPYNLVVSPRNQNISKPLLDQIRAVTRQVGGGVYRYDPATDILTPFGK</sequence>
<dbReference type="PROSITE" id="PS51782">
    <property type="entry name" value="LYSM"/>
    <property type="match status" value="1"/>
</dbReference>
<feature type="transmembrane region" description="Helical" evidence="2">
    <location>
        <begin position="1209"/>
        <end position="1231"/>
    </location>
</feature>
<dbReference type="InterPro" id="IPR036779">
    <property type="entry name" value="LysM_dom_sf"/>
</dbReference>
<dbReference type="RefSeq" id="WP_381421080.1">
    <property type="nucleotide sequence ID" value="NZ_JBHSDH010000011.1"/>
</dbReference>
<feature type="transmembrane region" description="Helical" evidence="2">
    <location>
        <begin position="778"/>
        <end position="797"/>
    </location>
</feature>
<organism evidence="4 5">
    <name type="scientific">Sphingorhabdus arenilitoris</name>
    <dbReference type="NCBI Taxonomy" id="1490041"/>
    <lineage>
        <taxon>Bacteria</taxon>
        <taxon>Pseudomonadati</taxon>
        <taxon>Pseudomonadota</taxon>
        <taxon>Alphaproteobacteria</taxon>
        <taxon>Sphingomonadales</taxon>
        <taxon>Sphingomonadaceae</taxon>
        <taxon>Sphingorhabdus</taxon>
    </lineage>
</organism>
<dbReference type="Proteomes" id="UP001595887">
    <property type="component" value="Unassembled WGS sequence"/>
</dbReference>
<feature type="transmembrane region" description="Helical" evidence="2">
    <location>
        <begin position="831"/>
        <end position="856"/>
    </location>
</feature>
<dbReference type="SMART" id="SM00257">
    <property type="entry name" value="LysM"/>
    <property type="match status" value="1"/>
</dbReference>
<evidence type="ECO:0000313" key="4">
    <source>
        <dbReference type="EMBL" id="MFC4291333.1"/>
    </source>
</evidence>
<dbReference type="InterPro" id="IPR028903">
    <property type="entry name" value="Tox-REase-7_dom"/>
</dbReference>
<dbReference type="Gene3D" id="2.180.10.10">
    <property type="entry name" value="RHS repeat-associated core"/>
    <property type="match status" value="1"/>
</dbReference>
<keyword evidence="2" id="KW-1133">Transmembrane helix</keyword>
<protein>
    <submittedName>
        <fullName evidence="4">Toxin</fullName>
    </submittedName>
</protein>
<keyword evidence="2" id="KW-0812">Transmembrane</keyword>
<feature type="transmembrane region" description="Helical" evidence="2">
    <location>
        <begin position="804"/>
        <end position="825"/>
    </location>
</feature>
<evidence type="ECO:0000313" key="5">
    <source>
        <dbReference type="Proteomes" id="UP001595887"/>
    </source>
</evidence>
<accession>A0ABV8RD35</accession>
<dbReference type="Pfam" id="PF15649">
    <property type="entry name" value="Tox-REase-7"/>
    <property type="match status" value="1"/>
</dbReference>
<proteinExistence type="predicted"/>
<dbReference type="CDD" id="cd00118">
    <property type="entry name" value="LysM"/>
    <property type="match status" value="1"/>
</dbReference>
<gene>
    <name evidence="4" type="ORF">ACFOWX_02775</name>
</gene>
<keyword evidence="2" id="KW-0472">Membrane</keyword>
<comment type="caution">
    <text evidence="4">The sequence shown here is derived from an EMBL/GenBank/DDBJ whole genome shotgun (WGS) entry which is preliminary data.</text>
</comment>
<dbReference type="Gene3D" id="3.10.350.10">
    <property type="entry name" value="LysM domain"/>
    <property type="match status" value="1"/>
</dbReference>
<dbReference type="Pfam" id="PF01476">
    <property type="entry name" value="LysM"/>
    <property type="match status" value="1"/>
</dbReference>
<dbReference type="InterPro" id="IPR018392">
    <property type="entry name" value="LysM"/>
</dbReference>
<feature type="non-terminal residue" evidence="4">
    <location>
        <position position="1"/>
    </location>
</feature>
<feature type="domain" description="LysM" evidence="3">
    <location>
        <begin position="691"/>
        <end position="738"/>
    </location>
</feature>
<keyword evidence="5" id="KW-1185">Reference proteome</keyword>
<evidence type="ECO:0000256" key="1">
    <source>
        <dbReference type="SAM" id="MobiDB-lite"/>
    </source>
</evidence>
<feature type="region of interest" description="Disordered" evidence="1">
    <location>
        <begin position="469"/>
        <end position="489"/>
    </location>
</feature>
<name>A0ABV8RD35_9SPHN</name>
<evidence type="ECO:0000259" key="3">
    <source>
        <dbReference type="PROSITE" id="PS51782"/>
    </source>
</evidence>
<dbReference type="EMBL" id="JBHSDH010000011">
    <property type="protein sequence ID" value="MFC4291333.1"/>
    <property type="molecule type" value="Genomic_DNA"/>
</dbReference>
<evidence type="ECO:0000256" key="2">
    <source>
        <dbReference type="SAM" id="Phobius"/>
    </source>
</evidence>